<reference evidence="3" key="1">
    <citation type="submission" date="2021-05" db="EMBL/GenBank/DDBJ databases">
        <authorList>
            <person name="Pietrasiak N."/>
            <person name="Ward R."/>
            <person name="Stajich J.E."/>
            <person name="Kurbessoian T."/>
        </authorList>
    </citation>
    <scope>NUCLEOTIDE SEQUENCE</scope>
    <source>
        <strain evidence="3">JT2-VF2</strain>
    </source>
</reference>
<keyword evidence="1" id="KW-0418">Kinase</keyword>
<dbReference type="AlphaFoldDB" id="A0A951UG46"/>
<protein>
    <submittedName>
        <fullName evidence="3">ATP-binding protein</fullName>
    </submittedName>
</protein>
<keyword evidence="3" id="KW-0547">Nucleotide-binding</keyword>
<dbReference type="SUPFAM" id="SSF55874">
    <property type="entry name" value="ATPase domain of HSP90 chaperone/DNA topoisomerase II/histidine kinase"/>
    <property type="match status" value="1"/>
</dbReference>
<organism evidence="3 4">
    <name type="scientific">Mojavia pulchra JT2-VF2</name>
    <dbReference type="NCBI Taxonomy" id="287848"/>
    <lineage>
        <taxon>Bacteria</taxon>
        <taxon>Bacillati</taxon>
        <taxon>Cyanobacteriota</taxon>
        <taxon>Cyanophyceae</taxon>
        <taxon>Nostocales</taxon>
        <taxon>Nostocaceae</taxon>
    </lineage>
</organism>
<evidence type="ECO:0000256" key="1">
    <source>
        <dbReference type="ARBA" id="ARBA00022527"/>
    </source>
</evidence>
<dbReference type="InterPro" id="IPR036890">
    <property type="entry name" value="HATPase_C_sf"/>
</dbReference>
<dbReference type="GO" id="GO:0004674">
    <property type="term" value="F:protein serine/threonine kinase activity"/>
    <property type="evidence" value="ECO:0007669"/>
    <property type="project" value="UniProtKB-KW"/>
</dbReference>
<keyword evidence="1" id="KW-0808">Transferase</keyword>
<proteinExistence type="predicted"/>
<keyword evidence="1" id="KW-0723">Serine/threonine-protein kinase</keyword>
<dbReference type="InterPro" id="IPR050267">
    <property type="entry name" value="Anti-sigma-factor_SerPK"/>
</dbReference>
<dbReference type="EMBL" id="JAHHHN010000006">
    <property type="protein sequence ID" value="MBW4561843.1"/>
    <property type="molecule type" value="Genomic_DNA"/>
</dbReference>
<evidence type="ECO:0000313" key="3">
    <source>
        <dbReference type="EMBL" id="MBW4561843.1"/>
    </source>
</evidence>
<accession>A0A951UG46</accession>
<dbReference type="PANTHER" id="PTHR35526">
    <property type="entry name" value="ANTI-SIGMA-F FACTOR RSBW-RELATED"/>
    <property type="match status" value="1"/>
</dbReference>
<dbReference type="CDD" id="cd16936">
    <property type="entry name" value="HATPase_RsbW-like"/>
    <property type="match status" value="1"/>
</dbReference>
<reference evidence="3" key="2">
    <citation type="journal article" date="2022" name="Microbiol. Resour. Announc.">
        <title>Metagenome Sequencing to Explore Phylogenomics of Terrestrial Cyanobacteria.</title>
        <authorList>
            <person name="Ward R.D."/>
            <person name="Stajich J.E."/>
            <person name="Johansen J.R."/>
            <person name="Huntemann M."/>
            <person name="Clum A."/>
            <person name="Foster B."/>
            <person name="Foster B."/>
            <person name="Roux S."/>
            <person name="Palaniappan K."/>
            <person name="Varghese N."/>
            <person name="Mukherjee S."/>
            <person name="Reddy T.B.K."/>
            <person name="Daum C."/>
            <person name="Copeland A."/>
            <person name="Chen I.A."/>
            <person name="Ivanova N.N."/>
            <person name="Kyrpides N.C."/>
            <person name="Shapiro N."/>
            <person name="Eloe-Fadrosh E.A."/>
            <person name="Pietrasiak N."/>
        </authorList>
    </citation>
    <scope>NUCLEOTIDE SEQUENCE</scope>
    <source>
        <strain evidence="3">JT2-VF2</strain>
    </source>
</reference>
<name>A0A951UG46_9NOST</name>
<keyword evidence="3" id="KW-0067">ATP-binding</keyword>
<gene>
    <name evidence="3" type="ORF">KME32_11950</name>
</gene>
<dbReference type="Gene3D" id="3.30.565.10">
    <property type="entry name" value="Histidine kinase-like ATPase, C-terminal domain"/>
    <property type="match status" value="1"/>
</dbReference>
<dbReference type="GO" id="GO:0005524">
    <property type="term" value="F:ATP binding"/>
    <property type="evidence" value="ECO:0007669"/>
    <property type="project" value="UniProtKB-KW"/>
</dbReference>
<feature type="domain" description="Histidine kinase/HSP90-like ATPase" evidence="2">
    <location>
        <begin position="8"/>
        <end position="127"/>
    </location>
</feature>
<dbReference type="InterPro" id="IPR003594">
    <property type="entry name" value="HATPase_dom"/>
</dbReference>
<evidence type="ECO:0000313" key="4">
    <source>
        <dbReference type="Proteomes" id="UP000715781"/>
    </source>
</evidence>
<dbReference type="Proteomes" id="UP000715781">
    <property type="component" value="Unassembled WGS sequence"/>
</dbReference>
<dbReference type="Pfam" id="PF13581">
    <property type="entry name" value="HATPase_c_2"/>
    <property type="match status" value="1"/>
</dbReference>
<comment type="caution">
    <text evidence="3">The sequence shown here is derived from an EMBL/GenBank/DDBJ whole genome shotgun (WGS) entry which is preliminary data.</text>
</comment>
<dbReference type="PANTHER" id="PTHR35526:SF6">
    <property type="entry name" value="SLR1861 PROTEIN"/>
    <property type="match status" value="1"/>
</dbReference>
<evidence type="ECO:0000259" key="2">
    <source>
        <dbReference type="Pfam" id="PF13581"/>
    </source>
</evidence>
<sequence length="151" mass="16530">MEPLTVSGTLDSLSEIATYVMEAAKAAGLDKKTSYKLRLAVDEIATNIIVHGYEEAGREGLVVCQAILADESLTITLEDTGEQYDPTKQALPNDMDLPMEQRQIGGLGVYLTIQGVDKFIYERIGERNRNIFVVNRNHPATSGTVHSSTSK</sequence>